<dbReference type="Pfam" id="PF00206">
    <property type="entry name" value="Lyase_1"/>
    <property type="match status" value="1"/>
</dbReference>
<dbReference type="EMBL" id="JSWE01000036">
    <property type="protein sequence ID" value="KIE06147.1"/>
    <property type="molecule type" value="Genomic_DNA"/>
</dbReference>
<dbReference type="GO" id="GO:0004056">
    <property type="term" value="F:argininosuccinate lyase activity"/>
    <property type="evidence" value="ECO:0007669"/>
    <property type="project" value="UniProtKB-UniRule"/>
</dbReference>
<dbReference type="InterPro" id="IPR022761">
    <property type="entry name" value="Fumarate_lyase_N"/>
</dbReference>
<feature type="domain" description="Fumarate lyase N-terminal" evidence="8">
    <location>
        <begin position="43"/>
        <end position="333"/>
    </location>
</feature>
<keyword evidence="11" id="KW-1185">Reference proteome</keyword>
<reference evidence="10 11" key="1">
    <citation type="submission" date="2014-11" db="EMBL/GenBank/DDBJ databases">
        <title>A Rickettsiales Symbiont of Amoebae With Ancient Features.</title>
        <authorList>
            <person name="Schulz F."/>
            <person name="Martijn J."/>
            <person name="Wascher F."/>
            <person name="Kostanjsek R."/>
            <person name="Ettema T.J."/>
            <person name="Horn M."/>
        </authorList>
    </citation>
    <scope>NUCLEOTIDE SEQUENCE [LARGE SCALE GENOMIC DNA]</scope>
    <source>
        <strain evidence="10 11">UWC36</strain>
    </source>
</reference>
<evidence type="ECO:0000256" key="1">
    <source>
        <dbReference type="ARBA" id="ARBA00000985"/>
    </source>
</evidence>
<comment type="subcellular location">
    <subcellularLocation>
        <location evidence="6">Cytoplasm</location>
    </subcellularLocation>
</comment>
<dbReference type="Proteomes" id="UP000031258">
    <property type="component" value="Unassembled WGS sequence"/>
</dbReference>
<proteinExistence type="inferred from homology"/>
<organism evidence="10 11">
    <name type="scientific">Candidatus Jidaibacter acanthamoebae</name>
    <dbReference type="NCBI Taxonomy" id="86105"/>
    <lineage>
        <taxon>Bacteria</taxon>
        <taxon>Pseudomonadati</taxon>
        <taxon>Pseudomonadota</taxon>
        <taxon>Alphaproteobacteria</taxon>
        <taxon>Rickettsiales</taxon>
        <taxon>Candidatus Midichloriaceae</taxon>
        <taxon>Candidatus Jidaibacter</taxon>
    </lineage>
</organism>
<name>A0A0C1MVC8_9RICK</name>
<dbReference type="PANTHER" id="PTHR43814">
    <property type="entry name" value="ARGININOSUCCINATE LYASE"/>
    <property type="match status" value="1"/>
</dbReference>
<comment type="pathway">
    <text evidence="2 6">Amino-acid biosynthesis; L-arginine biosynthesis; L-arginine from L-ornithine and carbamoyl phosphate: step 3/3.</text>
</comment>
<dbReference type="Gene3D" id="1.10.275.10">
    <property type="entry name" value="Fumarase/aspartase (N-terminal domain)"/>
    <property type="match status" value="1"/>
</dbReference>
<comment type="similarity">
    <text evidence="6">Belongs to the lyase 1 family. Argininosuccinate lyase subfamily.</text>
</comment>
<gene>
    <name evidence="10" type="primary">argH_2</name>
    <name evidence="6" type="synonym">argH</name>
    <name evidence="10" type="ORF">NF27_BK00680</name>
</gene>
<dbReference type="GO" id="GO:0005829">
    <property type="term" value="C:cytosol"/>
    <property type="evidence" value="ECO:0007669"/>
    <property type="project" value="TreeGrafter"/>
</dbReference>
<comment type="catalytic activity">
    <reaction evidence="1 6">
        <text>2-(N(omega)-L-arginino)succinate = fumarate + L-arginine</text>
        <dbReference type="Rhea" id="RHEA:24020"/>
        <dbReference type="ChEBI" id="CHEBI:29806"/>
        <dbReference type="ChEBI" id="CHEBI:32682"/>
        <dbReference type="ChEBI" id="CHEBI:57472"/>
        <dbReference type="EC" id="4.3.2.1"/>
    </reaction>
</comment>
<dbReference type="STRING" id="86105.NF27_BK00680"/>
<comment type="caution">
    <text evidence="10">The sequence shown here is derived from an EMBL/GenBank/DDBJ whole genome shotgun (WGS) entry which is preliminary data.</text>
</comment>
<dbReference type="NCBIfam" id="TIGR00838">
    <property type="entry name" value="argH"/>
    <property type="match status" value="1"/>
</dbReference>
<keyword evidence="5 6" id="KW-0456">Lyase</keyword>
<keyword evidence="6" id="KW-0963">Cytoplasm</keyword>
<feature type="region of interest" description="Disordered" evidence="7">
    <location>
        <begin position="1"/>
        <end position="22"/>
    </location>
</feature>
<evidence type="ECO:0000259" key="8">
    <source>
        <dbReference type="Pfam" id="PF00206"/>
    </source>
</evidence>
<feature type="domain" description="Argininosuccinate lyase C-terminal" evidence="9">
    <location>
        <begin position="396"/>
        <end position="464"/>
    </location>
</feature>
<dbReference type="SUPFAM" id="SSF48557">
    <property type="entry name" value="L-aspartase-like"/>
    <property type="match status" value="1"/>
</dbReference>
<dbReference type="InterPro" id="IPR029419">
    <property type="entry name" value="Arg_succ_lyase_C"/>
</dbReference>
<evidence type="ECO:0000313" key="11">
    <source>
        <dbReference type="Proteomes" id="UP000031258"/>
    </source>
</evidence>
<evidence type="ECO:0000313" key="10">
    <source>
        <dbReference type="EMBL" id="KIE06147.1"/>
    </source>
</evidence>
<dbReference type="InterPro" id="IPR024083">
    <property type="entry name" value="Fumarase/histidase_N"/>
</dbReference>
<dbReference type="PANTHER" id="PTHR43814:SF1">
    <property type="entry name" value="ARGININOSUCCINATE LYASE"/>
    <property type="match status" value="1"/>
</dbReference>
<dbReference type="InterPro" id="IPR000362">
    <property type="entry name" value="Fumarate_lyase_fam"/>
</dbReference>
<dbReference type="InterPro" id="IPR008948">
    <property type="entry name" value="L-Aspartase-like"/>
</dbReference>
<dbReference type="CDD" id="cd01359">
    <property type="entry name" value="Argininosuccinate_lyase"/>
    <property type="match status" value="1"/>
</dbReference>
<sequence>MTARKLNKQELTPDVANSNDNLTSSISQVEGAVNPLWGGFFNNSTNELTRKMLSSLNIDKRLYAVAIESTKAQLRMHVKREIIADQDGKKLIEGLDIIKKEISEGKFNFDNTQNDIYDNIERRLAELCGGAVESLYIARSKNDQISGDLKLWVRDAYDSLDSGLLNLQAALIDKAEENVKTLMPGYTNMQVEQPISLGHHLMAYVEMLGRDRGRIKDARARLNTSPYGSNSLAGSAFYINREMVGRILGFDKAAPNSIDSVTDRDYVVEFLSFASICSMHLSRIAEDLIFWHSPNNNFISFSNAFVVQSSITPFKRDPKIIELVRGRTGKVYGALVNILTTLKGLSVGFSEDLQEAAEPVFETYDTLLNNINVMAALSADFIVNRKEMKEAAQYGYSTAPDLVNWLIINTGMKPKKAINTTQKIVNLAIQKESKLSLLELNELQAIEPKINDDIYSVLIASRAVISRRTTAGTNPVQVRKAIRSARRRYL</sequence>
<dbReference type="PATRIC" id="fig|86105.3.peg.145"/>
<dbReference type="RefSeq" id="WP_084173816.1">
    <property type="nucleotide sequence ID" value="NZ_JSWE01000036.1"/>
</dbReference>
<evidence type="ECO:0000256" key="5">
    <source>
        <dbReference type="ARBA" id="ARBA00023239"/>
    </source>
</evidence>
<dbReference type="AlphaFoldDB" id="A0A0C1MVC8"/>
<dbReference type="PRINTS" id="PR00145">
    <property type="entry name" value="ARGSUCLYASE"/>
</dbReference>
<evidence type="ECO:0000259" key="9">
    <source>
        <dbReference type="Pfam" id="PF14698"/>
    </source>
</evidence>
<dbReference type="GO" id="GO:0042450">
    <property type="term" value="P:L-arginine biosynthetic process via ornithine"/>
    <property type="evidence" value="ECO:0007669"/>
    <property type="project" value="UniProtKB-UniRule"/>
</dbReference>
<dbReference type="Gene3D" id="1.20.200.10">
    <property type="entry name" value="Fumarase/aspartase (Central domain)"/>
    <property type="match status" value="1"/>
</dbReference>
<protein>
    <recommendedName>
        <fullName evidence="3 6">Argininosuccinate lyase</fullName>
        <shortName evidence="6">ASAL</shortName>
        <ecNumber evidence="3 6">4.3.2.1</ecNumber>
    </recommendedName>
    <alternativeName>
        <fullName evidence="6">Arginosuccinase</fullName>
    </alternativeName>
</protein>
<evidence type="ECO:0000256" key="2">
    <source>
        <dbReference type="ARBA" id="ARBA00004941"/>
    </source>
</evidence>
<dbReference type="EC" id="4.3.2.1" evidence="3 6"/>
<dbReference type="UniPathway" id="UPA00068">
    <property type="reaction ID" value="UER00114"/>
</dbReference>
<evidence type="ECO:0000256" key="7">
    <source>
        <dbReference type="SAM" id="MobiDB-lite"/>
    </source>
</evidence>
<keyword evidence="6" id="KW-0028">Amino-acid biosynthesis</keyword>
<accession>A0A0C1MVC8</accession>
<evidence type="ECO:0000256" key="4">
    <source>
        <dbReference type="ARBA" id="ARBA00022571"/>
    </source>
</evidence>
<keyword evidence="4 6" id="KW-0055">Arginine biosynthesis</keyword>
<dbReference type="Pfam" id="PF14698">
    <property type="entry name" value="ASL_C2"/>
    <property type="match status" value="1"/>
</dbReference>
<dbReference type="FunFam" id="1.20.200.10:FF:000015">
    <property type="entry name" value="argininosuccinate lyase isoform X2"/>
    <property type="match status" value="1"/>
</dbReference>
<evidence type="ECO:0000256" key="6">
    <source>
        <dbReference type="HAMAP-Rule" id="MF_00006"/>
    </source>
</evidence>
<dbReference type="OrthoDB" id="9769623at2"/>
<evidence type="ECO:0000256" key="3">
    <source>
        <dbReference type="ARBA" id="ARBA00012338"/>
    </source>
</evidence>
<dbReference type="HAMAP" id="MF_00006">
    <property type="entry name" value="Arg_succ_lyase"/>
    <property type="match status" value="1"/>
</dbReference>
<dbReference type="PRINTS" id="PR00149">
    <property type="entry name" value="FUMRATELYASE"/>
</dbReference>
<dbReference type="Gene3D" id="1.10.40.30">
    <property type="entry name" value="Fumarase/aspartase (C-terminal domain)"/>
    <property type="match status" value="1"/>
</dbReference>
<dbReference type="InterPro" id="IPR009049">
    <property type="entry name" value="Argininosuccinate_lyase"/>
</dbReference>